<reference evidence="2" key="1">
    <citation type="submission" date="2025-08" db="UniProtKB">
        <authorList>
            <consortium name="RefSeq"/>
        </authorList>
    </citation>
    <scope>IDENTIFICATION</scope>
    <source>
        <tissue evidence="2">Total insect</tissue>
    </source>
</reference>
<sequence>MAEGLFSVFPDGQLTAGHGLKGNVPRSKKKALCDVKNTLQSKRTGLNEPLRKLNLDQGEGSCKQTVKETPLKVTSKQEGTFKIACDKENEIFWDKCNDCDPLDDELFNLRPESSRLKNEDIEYLGKGFFCPEQRIPVLDDDLSSYKGLRSNDWFDHLRDCEVDFPPLPPVEIEDPVLLFSDDE</sequence>
<evidence type="ECO:0000313" key="2">
    <source>
        <dbReference type="RefSeq" id="XP_034245481.1"/>
    </source>
</evidence>
<dbReference type="RefSeq" id="XP_034245481.1">
    <property type="nucleotide sequence ID" value="XM_034389590.1"/>
</dbReference>
<evidence type="ECO:0000313" key="1">
    <source>
        <dbReference type="Proteomes" id="UP000515158"/>
    </source>
</evidence>
<keyword evidence="1" id="KW-1185">Reference proteome</keyword>
<dbReference type="InParanoid" id="A0A6P8Z6C4"/>
<accession>A0A6P8Z6C4</accession>
<dbReference type="GeneID" id="117647695"/>
<dbReference type="OrthoDB" id="10479615at2759"/>
<dbReference type="KEGG" id="tpal:117647695"/>
<dbReference type="AlphaFoldDB" id="A0A6P8Z6C4"/>
<organism evidence="2">
    <name type="scientific">Thrips palmi</name>
    <name type="common">Melon thrips</name>
    <dbReference type="NCBI Taxonomy" id="161013"/>
    <lineage>
        <taxon>Eukaryota</taxon>
        <taxon>Metazoa</taxon>
        <taxon>Ecdysozoa</taxon>
        <taxon>Arthropoda</taxon>
        <taxon>Hexapoda</taxon>
        <taxon>Insecta</taxon>
        <taxon>Pterygota</taxon>
        <taxon>Neoptera</taxon>
        <taxon>Paraneoptera</taxon>
        <taxon>Thysanoptera</taxon>
        <taxon>Terebrantia</taxon>
        <taxon>Thripoidea</taxon>
        <taxon>Thripidae</taxon>
        <taxon>Thrips</taxon>
    </lineage>
</organism>
<proteinExistence type="predicted"/>
<dbReference type="Proteomes" id="UP000515158">
    <property type="component" value="Unplaced"/>
</dbReference>
<gene>
    <name evidence="2" type="primary">LOC117647695</name>
</gene>
<name>A0A6P8Z6C4_THRPL</name>
<protein>
    <submittedName>
        <fullName evidence="2">Uncharacterized protein LOC117647695</fullName>
    </submittedName>
</protein>